<evidence type="ECO:0000313" key="3">
    <source>
        <dbReference type="RefSeq" id="XP_024872162.1"/>
    </source>
</evidence>
<dbReference type="InterPro" id="IPR024079">
    <property type="entry name" value="MetalloPept_cat_dom_sf"/>
</dbReference>
<dbReference type="PANTHER" id="PTHR10201:SF331">
    <property type="entry name" value="MATRIX METALLOPROTEINASE-14-LIKE ISOFORM X1"/>
    <property type="match status" value="1"/>
</dbReference>
<feature type="chain" id="PRO_5027038841" evidence="1">
    <location>
        <begin position="20"/>
        <end position="133"/>
    </location>
</feature>
<accession>A0A6J1PQV0</accession>
<dbReference type="GO" id="GO:0004222">
    <property type="term" value="F:metalloendopeptidase activity"/>
    <property type="evidence" value="ECO:0007669"/>
    <property type="project" value="TreeGrafter"/>
</dbReference>
<evidence type="ECO:0000313" key="2">
    <source>
        <dbReference type="Proteomes" id="UP000504618"/>
    </source>
</evidence>
<protein>
    <submittedName>
        <fullName evidence="3">Interstitial collagenase-like</fullName>
    </submittedName>
</protein>
<sequence>MSFVRVITCAIIIVVAVNCNSNQNETVISYLQKYGYLDNSNNNSVQRFSSSYNTTQELHRAILLFQNFYRLSGNGELNKETLNRMRKPRYGVEDILERTFAPLSNKWPKKHLKWNFYLANERILKTARAAFDL</sequence>
<dbReference type="Proteomes" id="UP000504618">
    <property type="component" value="Unplaced"/>
</dbReference>
<dbReference type="OrthoDB" id="7550572at2759"/>
<dbReference type="GeneID" id="112454802"/>
<reference evidence="3" key="1">
    <citation type="submission" date="2025-08" db="UniProtKB">
        <authorList>
            <consortium name="RefSeq"/>
        </authorList>
    </citation>
    <scope>IDENTIFICATION</scope>
    <source>
        <tissue evidence="3">Whole body</tissue>
    </source>
</reference>
<dbReference type="GO" id="GO:0030198">
    <property type="term" value="P:extracellular matrix organization"/>
    <property type="evidence" value="ECO:0007669"/>
    <property type="project" value="TreeGrafter"/>
</dbReference>
<dbReference type="Gene3D" id="3.40.390.10">
    <property type="entry name" value="Collagenase (Catalytic Domain)"/>
    <property type="match status" value="1"/>
</dbReference>
<dbReference type="InterPro" id="IPR036365">
    <property type="entry name" value="PGBD-like_sf"/>
</dbReference>
<organism evidence="2 3">
    <name type="scientific">Temnothorax curvispinosus</name>
    <dbReference type="NCBI Taxonomy" id="300111"/>
    <lineage>
        <taxon>Eukaryota</taxon>
        <taxon>Metazoa</taxon>
        <taxon>Ecdysozoa</taxon>
        <taxon>Arthropoda</taxon>
        <taxon>Hexapoda</taxon>
        <taxon>Insecta</taxon>
        <taxon>Pterygota</taxon>
        <taxon>Neoptera</taxon>
        <taxon>Endopterygota</taxon>
        <taxon>Hymenoptera</taxon>
        <taxon>Apocrita</taxon>
        <taxon>Aculeata</taxon>
        <taxon>Formicoidea</taxon>
        <taxon>Formicidae</taxon>
        <taxon>Myrmicinae</taxon>
        <taxon>Temnothorax</taxon>
    </lineage>
</organism>
<proteinExistence type="predicted"/>
<feature type="signal peptide" evidence="1">
    <location>
        <begin position="1"/>
        <end position="19"/>
    </location>
</feature>
<evidence type="ECO:0000256" key="1">
    <source>
        <dbReference type="SAM" id="SignalP"/>
    </source>
</evidence>
<keyword evidence="2" id="KW-1185">Reference proteome</keyword>
<dbReference type="AlphaFoldDB" id="A0A6J1PQV0"/>
<gene>
    <name evidence="3" type="primary">LOC112454802</name>
</gene>
<dbReference type="PANTHER" id="PTHR10201">
    <property type="entry name" value="MATRIX METALLOPROTEINASE"/>
    <property type="match status" value="1"/>
</dbReference>
<keyword evidence="1" id="KW-0732">Signal</keyword>
<name>A0A6J1PQV0_9HYME</name>
<dbReference type="SUPFAM" id="SSF47090">
    <property type="entry name" value="PGBD-like"/>
    <property type="match status" value="1"/>
</dbReference>
<dbReference type="GO" id="GO:0030574">
    <property type="term" value="P:collagen catabolic process"/>
    <property type="evidence" value="ECO:0007669"/>
    <property type="project" value="TreeGrafter"/>
</dbReference>
<dbReference type="GO" id="GO:0005615">
    <property type="term" value="C:extracellular space"/>
    <property type="evidence" value="ECO:0007669"/>
    <property type="project" value="TreeGrafter"/>
</dbReference>
<dbReference type="RefSeq" id="XP_024872162.1">
    <property type="nucleotide sequence ID" value="XM_025016394.1"/>
</dbReference>